<dbReference type="Proteomes" id="UP000030125">
    <property type="component" value="Unassembled WGS sequence"/>
</dbReference>
<keyword evidence="3" id="KW-1185">Reference proteome</keyword>
<protein>
    <recommendedName>
        <fullName evidence="4">TolB-like 6-blade propeller-like</fullName>
    </recommendedName>
</protein>
<dbReference type="RefSeq" id="WP_036852325.1">
    <property type="nucleotide sequence ID" value="NZ_JQJD01000051.1"/>
</dbReference>
<evidence type="ECO:0008006" key="4">
    <source>
        <dbReference type="Google" id="ProtNLM"/>
    </source>
</evidence>
<keyword evidence="1" id="KW-0732">Signal</keyword>
<evidence type="ECO:0000313" key="3">
    <source>
        <dbReference type="Proteomes" id="UP000030125"/>
    </source>
</evidence>
<comment type="caution">
    <text evidence="2">The sequence shown here is derived from an EMBL/GenBank/DDBJ whole genome shotgun (WGS) entry which is preliminary data.</text>
</comment>
<dbReference type="InterPro" id="IPR015943">
    <property type="entry name" value="WD40/YVTN_repeat-like_dom_sf"/>
</dbReference>
<dbReference type="Gene3D" id="2.130.10.10">
    <property type="entry name" value="YVTN repeat-like/Quinoprotein amine dehydrogenase"/>
    <property type="match status" value="1"/>
</dbReference>
<dbReference type="EMBL" id="JQJD01000051">
    <property type="protein sequence ID" value="KGN79234.1"/>
    <property type="molecule type" value="Genomic_DNA"/>
</dbReference>
<organism evidence="2 3">
    <name type="scientific">Porphyromonas cangingivalis</name>
    <dbReference type="NCBI Taxonomy" id="36874"/>
    <lineage>
        <taxon>Bacteria</taxon>
        <taxon>Pseudomonadati</taxon>
        <taxon>Bacteroidota</taxon>
        <taxon>Bacteroidia</taxon>
        <taxon>Bacteroidales</taxon>
        <taxon>Porphyromonadaceae</taxon>
        <taxon>Porphyromonas</taxon>
    </lineage>
</organism>
<name>A0A0A2ES92_PORCN</name>
<evidence type="ECO:0000256" key="1">
    <source>
        <dbReference type="SAM" id="SignalP"/>
    </source>
</evidence>
<dbReference type="SUPFAM" id="SSF82171">
    <property type="entry name" value="DPP6 N-terminal domain-like"/>
    <property type="match status" value="1"/>
</dbReference>
<gene>
    <name evidence="2" type="ORF">HQ35_07990</name>
</gene>
<feature type="chain" id="PRO_5001987101" description="TolB-like 6-blade propeller-like" evidence="1">
    <location>
        <begin position="31"/>
        <end position="352"/>
    </location>
</feature>
<feature type="signal peptide" evidence="1">
    <location>
        <begin position="1"/>
        <end position="30"/>
    </location>
</feature>
<reference evidence="2 3" key="1">
    <citation type="submission" date="2014-08" db="EMBL/GenBank/DDBJ databases">
        <title>Porphyromonas cangingivalis strain:COT-109_OH1386 Genome sequencing.</title>
        <authorList>
            <person name="Wallis C."/>
            <person name="Deusch O."/>
            <person name="O'Flynn C."/>
            <person name="Davis I."/>
            <person name="Jospin G."/>
            <person name="Darling A.E."/>
            <person name="Coil D.A."/>
            <person name="Alexiev A."/>
            <person name="Horsfall A."/>
            <person name="Kirkwood N."/>
            <person name="Harris S."/>
            <person name="Eisen J.A."/>
        </authorList>
    </citation>
    <scope>NUCLEOTIDE SEQUENCE [LARGE SCALE GENOMIC DNA]</scope>
    <source>
        <strain evidence="3">COT-109 OH1386</strain>
    </source>
</reference>
<proteinExistence type="predicted"/>
<dbReference type="OrthoDB" id="414967at2"/>
<accession>A0A0A2ES92</accession>
<sequence>MKKNSIVPRIAVILMSTALCMALGTIGAEAQKNKSVTHQEIKRTTTPKLRLLKHHKSEGDVDLVALNKSGSVAAAYFGQDYKTERRVKKLVLWDTSKLAPTAEYKITCRDICFGEDEHTLLIVDPYGIKEMDIRTGKVTLVLEGEFHKAAYNPLDNNIIFYSDEIDAYYYNRTTGTSEHLHTVTKGAGVFPFRHYRFTENHLQIMMCRNYTLQIDLRDYTTRKMYFSEDENCRVGMAISPDEKWLLNEGSFCHYRFYKHSDYLDQGEEAHPQGEFATDNINFETVIFLEGDYMLWGTINGRSVEIWDMKTFKKVSSFAQRGKLSYVNSIAYHPEKRLIVVGSLYGILCFFSY</sequence>
<evidence type="ECO:0000313" key="2">
    <source>
        <dbReference type="EMBL" id="KGN79234.1"/>
    </source>
</evidence>
<dbReference type="AlphaFoldDB" id="A0A0A2ES92"/>